<evidence type="ECO:0000256" key="4">
    <source>
        <dbReference type="ARBA" id="ARBA00023163"/>
    </source>
</evidence>
<evidence type="ECO:0000256" key="3">
    <source>
        <dbReference type="ARBA" id="ARBA00023159"/>
    </source>
</evidence>
<accession>A0A7U9KN52</accession>
<dbReference type="SMART" id="SM00422">
    <property type="entry name" value="HTH_MERR"/>
    <property type="match status" value="1"/>
</dbReference>
<feature type="region of interest" description="Disordered" evidence="5">
    <location>
        <begin position="1"/>
        <end position="47"/>
    </location>
</feature>
<evidence type="ECO:0000256" key="2">
    <source>
        <dbReference type="ARBA" id="ARBA00023125"/>
    </source>
</evidence>
<feature type="compositionally biased region" description="Basic and acidic residues" evidence="5">
    <location>
        <begin position="1"/>
        <end position="15"/>
    </location>
</feature>
<organism evidence="7 8">
    <name type="scientific">Streptomyces chrestomyceticus JCM 4735</name>
    <dbReference type="NCBI Taxonomy" id="1306181"/>
    <lineage>
        <taxon>Bacteria</taxon>
        <taxon>Bacillati</taxon>
        <taxon>Actinomycetota</taxon>
        <taxon>Actinomycetes</taxon>
        <taxon>Kitasatosporales</taxon>
        <taxon>Streptomycetaceae</taxon>
        <taxon>Streptomyces</taxon>
    </lineage>
</organism>
<keyword evidence="1" id="KW-0805">Transcription regulation</keyword>
<protein>
    <submittedName>
        <fullName evidence="7">HTH-type transcriptional activator TipA</fullName>
    </submittedName>
</protein>
<dbReference type="GO" id="GO:0003700">
    <property type="term" value="F:DNA-binding transcription factor activity"/>
    <property type="evidence" value="ECO:0007669"/>
    <property type="project" value="InterPro"/>
</dbReference>
<dbReference type="SUPFAM" id="SSF89082">
    <property type="entry name" value="Antibiotic binding domain of TipA-like multidrug resistance regulators"/>
    <property type="match status" value="1"/>
</dbReference>
<sequence length="349" mass="37888">MVDQHSAEPDGKAGREPTWNLTTAGLKTPAEGNELPPRPPTGTGPRGITAGFRPHCLAVTAMCWNPGARLEAAAGEASTVVDRAGKSGPVKKYAGVAMAWPTAEVARMSGVTARALRHYDEIGLLPPAWVGSNGHRYYEEGELLRLQQILVLRALGLGLSEIGKVLAAQVDEVEALRGHHRRLLAERDRLDALAATVARTIAASERSRRDGTPLVINRPENLFKGIEPTQYRESLHDFPELAGAIDRHTATLSEAQVEAGQRERTVRMIRLAELMDAGTPAHAEPVQAEIDAQYQALTELRAVSAEEYRAIGRSCVDNEPWRAAYETIAPGLAAYQRDAIEAYAMTRLS</sequence>
<dbReference type="InterPro" id="IPR047057">
    <property type="entry name" value="MerR_fam"/>
</dbReference>
<dbReference type="InterPro" id="IPR000551">
    <property type="entry name" value="MerR-type_HTH_dom"/>
</dbReference>
<dbReference type="InterPro" id="IPR012925">
    <property type="entry name" value="TipAS_dom"/>
</dbReference>
<dbReference type="PANTHER" id="PTHR30204">
    <property type="entry name" value="REDOX-CYCLING DRUG-SENSING TRANSCRIPTIONAL ACTIVATOR SOXR"/>
    <property type="match status" value="1"/>
</dbReference>
<reference evidence="7 8" key="1">
    <citation type="submission" date="2018-11" db="EMBL/GenBank/DDBJ databases">
        <title>Whole genome sequence of Streptomyces chrestomyceticus NBRC 13444(T).</title>
        <authorList>
            <person name="Komaki H."/>
            <person name="Tamura T."/>
        </authorList>
    </citation>
    <scope>NUCLEOTIDE SEQUENCE [LARGE SCALE GENOMIC DNA]</scope>
    <source>
        <strain evidence="7 8">NBRC 13444</strain>
    </source>
</reference>
<dbReference type="CDD" id="cd01106">
    <property type="entry name" value="HTH_TipAL-Mta"/>
    <property type="match status" value="1"/>
</dbReference>
<dbReference type="GO" id="GO:0003677">
    <property type="term" value="F:DNA binding"/>
    <property type="evidence" value="ECO:0007669"/>
    <property type="project" value="UniProtKB-KW"/>
</dbReference>
<evidence type="ECO:0000256" key="1">
    <source>
        <dbReference type="ARBA" id="ARBA00023015"/>
    </source>
</evidence>
<keyword evidence="4" id="KW-0804">Transcription</keyword>
<dbReference type="EMBL" id="BHZC01000001">
    <property type="protein sequence ID" value="GCD32322.1"/>
    <property type="molecule type" value="Genomic_DNA"/>
</dbReference>
<dbReference type="PROSITE" id="PS50937">
    <property type="entry name" value="HTH_MERR_2"/>
    <property type="match status" value="1"/>
</dbReference>
<comment type="caution">
    <text evidence="7">The sequence shown here is derived from an EMBL/GenBank/DDBJ whole genome shotgun (WGS) entry which is preliminary data.</text>
</comment>
<proteinExistence type="predicted"/>
<keyword evidence="2" id="KW-0238">DNA-binding</keyword>
<dbReference type="SUPFAM" id="SSF46955">
    <property type="entry name" value="Putative DNA-binding domain"/>
    <property type="match status" value="1"/>
</dbReference>
<dbReference type="Gene3D" id="1.10.490.50">
    <property type="entry name" value="Antibiotic binding domain of TipA-like multidrug resistance regulators"/>
    <property type="match status" value="1"/>
</dbReference>
<dbReference type="Pfam" id="PF07739">
    <property type="entry name" value="TipAS"/>
    <property type="match status" value="1"/>
</dbReference>
<dbReference type="PANTHER" id="PTHR30204:SF90">
    <property type="entry name" value="HTH-TYPE TRANSCRIPTIONAL ACTIVATOR MTA"/>
    <property type="match status" value="1"/>
</dbReference>
<keyword evidence="3" id="KW-0010">Activator</keyword>
<dbReference type="InterPro" id="IPR009061">
    <property type="entry name" value="DNA-bd_dom_put_sf"/>
</dbReference>
<dbReference type="Pfam" id="PF13411">
    <property type="entry name" value="MerR_1"/>
    <property type="match status" value="1"/>
</dbReference>
<dbReference type="InterPro" id="IPR036244">
    <property type="entry name" value="TipA-like_antibiotic-bd"/>
</dbReference>
<name>A0A7U9KN52_9ACTN</name>
<evidence type="ECO:0000313" key="8">
    <source>
        <dbReference type="Proteomes" id="UP000287830"/>
    </source>
</evidence>
<gene>
    <name evidence="7" type="primary">tipA_1</name>
    <name evidence="7" type="ORF">OEIGOIKO_00033</name>
</gene>
<evidence type="ECO:0000256" key="5">
    <source>
        <dbReference type="SAM" id="MobiDB-lite"/>
    </source>
</evidence>
<feature type="domain" description="HTH merR-type" evidence="6">
    <location>
        <begin position="99"/>
        <end position="168"/>
    </location>
</feature>
<dbReference type="PROSITE" id="PS00552">
    <property type="entry name" value="HTH_MERR_1"/>
    <property type="match status" value="1"/>
</dbReference>
<evidence type="ECO:0000313" key="7">
    <source>
        <dbReference type="EMBL" id="GCD32322.1"/>
    </source>
</evidence>
<evidence type="ECO:0000259" key="6">
    <source>
        <dbReference type="PROSITE" id="PS50937"/>
    </source>
</evidence>
<dbReference type="Gene3D" id="1.10.1660.10">
    <property type="match status" value="1"/>
</dbReference>
<dbReference type="AlphaFoldDB" id="A0A7U9KN52"/>
<dbReference type="Proteomes" id="UP000287830">
    <property type="component" value="Unassembled WGS sequence"/>
</dbReference>